<dbReference type="SUPFAM" id="SSF82282">
    <property type="entry name" value="Homocysteine S-methyltransferase"/>
    <property type="match status" value="1"/>
</dbReference>
<dbReference type="Gene3D" id="3.20.20.330">
    <property type="entry name" value="Homocysteine-binding-like domain"/>
    <property type="match status" value="1"/>
</dbReference>
<keyword evidence="2 3" id="KW-0808">Transferase</keyword>
<evidence type="ECO:0000259" key="4">
    <source>
        <dbReference type="PROSITE" id="PS50970"/>
    </source>
</evidence>
<comment type="caution">
    <text evidence="5">The sequence shown here is derived from an EMBL/GenBank/DDBJ whole genome shotgun (WGS) entry which is preliminary data.</text>
</comment>
<dbReference type="PANTHER" id="PTHR11103:SF18">
    <property type="entry name" value="SLR1189 PROTEIN"/>
    <property type="match status" value="1"/>
</dbReference>
<dbReference type="InterPro" id="IPR036589">
    <property type="entry name" value="HCY_dom_sf"/>
</dbReference>
<dbReference type="InterPro" id="IPR003726">
    <property type="entry name" value="HCY_dom"/>
</dbReference>
<gene>
    <name evidence="5" type="ORF">AAEO60_10970</name>
</gene>
<keyword evidence="3" id="KW-0862">Zinc</keyword>
<accession>A0ABU9IFL0</accession>
<dbReference type="RefSeq" id="WP_341673752.1">
    <property type="nucleotide sequence ID" value="NZ_JBBYHV010000002.1"/>
</dbReference>
<evidence type="ECO:0000256" key="1">
    <source>
        <dbReference type="ARBA" id="ARBA00022603"/>
    </source>
</evidence>
<evidence type="ECO:0000313" key="6">
    <source>
        <dbReference type="Proteomes" id="UP001497045"/>
    </source>
</evidence>
<keyword evidence="3" id="KW-0479">Metal-binding</keyword>
<comment type="cofactor">
    <cofactor evidence="3">
        <name>Zn(2+)</name>
        <dbReference type="ChEBI" id="CHEBI:29105"/>
    </cofactor>
</comment>
<reference evidence="5 6" key="1">
    <citation type="submission" date="2024-04" db="EMBL/GenBank/DDBJ databases">
        <title>Aurantiacibacter sp. DGU6 16S ribosomal RNA gene Genome sequencing and assembly.</title>
        <authorList>
            <person name="Park S."/>
        </authorList>
    </citation>
    <scope>NUCLEOTIDE SEQUENCE [LARGE SCALE GENOMIC DNA]</scope>
    <source>
        <strain evidence="5 6">DGU6</strain>
    </source>
</reference>
<dbReference type="Pfam" id="PF02574">
    <property type="entry name" value="S-methyl_trans"/>
    <property type="match status" value="1"/>
</dbReference>
<dbReference type="PROSITE" id="PS50970">
    <property type="entry name" value="HCY"/>
    <property type="match status" value="1"/>
</dbReference>
<evidence type="ECO:0000256" key="2">
    <source>
        <dbReference type="ARBA" id="ARBA00022679"/>
    </source>
</evidence>
<dbReference type="PANTHER" id="PTHR11103">
    <property type="entry name" value="SLR1189 PROTEIN"/>
    <property type="match status" value="1"/>
</dbReference>
<proteinExistence type="predicted"/>
<evidence type="ECO:0000256" key="3">
    <source>
        <dbReference type="PROSITE-ProRule" id="PRU00333"/>
    </source>
</evidence>
<sequence>MPAFDQLMNTKRPFLTDGGLETWLFFQQGFEAPEFAALTLIDDPAARAALDNYFDHFLSIAEQARTGFVLDTNTWRGCPVWAEKLGVTDQQLLAMSARSVEFAKLVRERWGHRVEPILVNGVIGPADDAYRPGELLSAETAQTLHRPQIETFARLGVDIVSAITMTNINEAIGISRNAVEVGLPVVISFTVETDGRLPTGDMLGEAIDAVDAATSSAPAYYMINCAHPEHFRNAIATDERWVTRIGGIRANASRLSHDELDEAEELDQGDPDEFGRLHAELATLLPNLRVVGGCCGTDFRHVGCVSRALHLEQAA</sequence>
<feature type="binding site" evidence="3">
    <location>
        <position position="295"/>
    </location>
    <ligand>
        <name>Zn(2+)</name>
        <dbReference type="ChEBI" id="CHEBI:29105"/>
    </ligand>
</feature>
<evidence type="ECO:0000313" key="5">
    <source>
        <dbReference type="EMBL" id="MEL1251192.1"/>
    </source>
</evidence>
<keyword evidence="6" id="KW-1185">Reference proteome</keyword>
<feature type="domain" description="Hcy-binding" evidence="4">
    <location>
        <begin position="2"/>
        <end position="309"/>
    </location>
</feature>
<name>A0ABU9IFL0_9SPHN</name>
<dbReference type="EMBL" id="JBBYHV010000002">
    <property type="protein sequence ID" value="MEL1251192.1"/>
    <property type="molecule type" value="Genomic_DNA"/>
</dbReference>
<dbReference type="Proteomes" id="UP001497045">
    <property type="component" value="Unassembled WGS sequence"/>
</dbReference>
<organism evidence="5 6">
    <name type="scientific">Aurantiacibacter gilvus</name>
    <dbReference type="NCBI Taxonomy" id="3139141"/>
    <lineage>
        <taxon>Bacteria</taxon>
        <taxon>Pseudomonadati</taxon>
        <taxon>Pseudomonadota</taxon>
        <taxon>Alphaproteobacteria</taxon>
        <taxon>Sphingomonadales</taxon>
        <taxon>Erythrobacteraceae</taxon>
        <taxon>Aurantiacibacter</taxon>
    </lineage>
</organism>
<keyword evidence="1 3" id="KW-0489">Methyltransferase</keyword>
<protein>
    <submittedName>
        <fullName evidence="5">Homocysteine S-methyltransferase family protein</fullName>
    </submittedName>
</protein>
<feature type="binding site" evidence="3">
    <location>
        <position position="294"/>
    </location>
    <ligand>
        <name>Zn(2+)</name>
        <dbReference type="ChEBI" id="CHEBI:29105"/>
    </ligand>
</feature>
<feature type="binding site" evidence="3">
    <location>
        <position position="225"/>
    </location>
    <ligand>
        <name>Zn(2+)</name>
        <dbReference type="ChEBI" id="CHEBI:29105"/>
    </ligand>
</feature>